<dbReference type="STRING" id="1216006.VA7868_00229"/>
<dbReference type="Proteomes" id="UP000184608">
    <property type="component" value="Unassembled WGS sequence"/>
</dbReference>
<organism evidence="2 3">
    <name type="scientific">Vibrio aerogenes CECT 7868</name>
    <dbReference type="NCBI Taxonomy" id="1216006"/>
    <lineage>
        <taxon>Bacteria</taxon>
        <taxon>Pseudomonadati</taxon>
        <taxon>Pseudomonadota</taxon>
        <taxon>Gammaproteobacteria</taxon>
        <taxon>Vibrionales</taxon>
        <taxon>Vibrionaceae</taxon>
        <taxon>Vibrio</taxon>
    </lineage>
</organism>
<reference evidence="2 3" key="1">
    <citation type="submission" date="2016-11" db="EMBL/GenBank/DDBJ databases">
        <authorList>
            <person name="Jaros S."/>
            <person name="Januszkiewicz K."/>
            <person name="Wedrychowicz H."/>
        </authorList>
    </citation>
    <scope>NUCLEOTIDE SEQUENCE [LARGE SCALE GENOMIC DNA]</scope>
    <source>
        <strain evidence="2 3">CECT 7868</strain>
    </source>
</reference>
<evidence type="ECO:0000259" key="1">
    <source>
        <dbReference type="Pfam" id="PF07859"/>
    </source>
</evidence>
<accession>A0A1M5V0Q8</accession>
<gene>
    <name evidence="2" type="primary">nlhH_1</name>
    <name evidence="2" type="ORF">VA7868_00229</name>
</gene>
<keyword evidence="3" id="KW-1185">Reference proteome</keyword>
<dbReference type="EMBL" id="FQXZ01000004">
    <property type="protein sequence ID" value="SHH68523.1"/>
    <property type="molecule type" value="Genomic_DNA"/>
</dbReference>
<dbReference type="PANTHER" id="PTHR23025">
    <property type="entry name" value="TRIACYLGLYCEROL LIPASE"/>
    <property type="match status" value="1"/>
</dbReference>
<name>A0A1M5V0Q8_9VIBR</name>
<evidence type="ECO:0000313" key="3">
    <source>
        <dbReference type="Proteomes" id="UP000184608"/>
    </source>
</evidence>
<evidence type="ECO:0000313" key="2">
    <source>
        <dbReference type="EMBL" id="SHH68523.1"/>
    </source>
</evidence>
<dbReference type="AlphaFoldDB" id="A0A1M5V0Q8"/>
<dbReference type="GO" id="GO:0004771">
    <property type="term" value="F:sterol ester esterase activity"/>
    <property type="evidence" value="ECO:0007669"/>
    <property type="project" value="TreeGrafter"/>
</dbReference>
<dbReference type="GO" id="GO:0005829">
    <property type="term" value="C:cytosol"/>
    <property type="evidence" value="ECO:0007669"/>
    <property type="project" value="TreeGrafter"/>
</dbReference>
<dbReference type="Gene3D" id="3.40.50.1820">
    <property type="entry name" value="alpha/beta hydrolase"/>
    <property type="match status" value="1"/>
</dbReference>
<feature type="domain" description="Alpha/beta hydrolase fold-3" evidence="1">
    <location>
        <begin position="76"/>
        <end position="285"/>
    </location>
</feature>
<dbReference type="GO" id="GO:0004806">
    <property type="term" value="F:triacylglycerol lipase activity"/>
    <property type="evidence" value="ECO:0007669"/>
    <property type="project" value="TreeGrafter"/>
</dbReference>
<dbReference type="Pfam" id="PF07859">
    <property type="entry name" value="Abhydrolase_3"/>
    <property type="match status" value="1"/>
</dbReference>
<proteinExistence type="predicted"/>
<dbReference type="SUPFAM" id="SSF53474">
    <property type="entry name" value="alpha/beta-Hydrolases"/>
    <property type="match status" value="1"/>
</dbReference>
<dbReference type="InterPro" id="IPR013094">
    <property type="entry name" value="AB_hydrolase_3"/>
</dbReference>
<dbReference type="GO" id="GO:0106435">
    <property type="term" value="F:carboxylesterase activity"/>
    <property type="evidence" value="ECO:0007669"/>
    <property type="project" value="UniProtKB-EC"/>
</dbReference>
<dbReference type="OrthoDB" id="9806180at2"/>
<dbReference type="PANTHER" id="PTHR23025:SF4">
    <property type="entry name" value="ALPHA_BETA HYDROLASE FOLD-3 DOMAIN-CONTAINING PROTEIN"/>
    <property type="match status" value="1"/>
</dbReference>
<dbReference type="RefSeq" id="WP_073602018.1">
    <property type="nucleotide sequence ID" value="NZ_FQXZ01000004.1"/>
</dbReference>
<dbReference type="GO" id="GO:0019433">
    <property type="term" value="P:triglyceride catabolic process"/>
    <property type="evidence" value="ECO:0007669"/>
    <property type="project" value="TreeGrafter"/>
</dbReference>
<keyword evidence="2" id="KW-0378">Hydrolase</keyword>
<dbReference type="EC" id="3.1.1.1" evidence="2"/>
<sequence>MYEQIEPGIRELVQEFIASGKPCSSKQTIQQRREGYVASTSLAGQSPDMAEEFICELNGIQLKVFKPVVRHDLPVIVYFHGGCFVSGGFETHTPQLRQLAQLSECMVICIRYRLAPEHVYPAAHDDVYQAVLGIQDSAVRLGVDSQRMFFIGDSAGAQLALVTSLRLKQRQQGLPSGQILIYPMLDPFGSSHSYQMNGQDYMITAQALLSGFAMYTANQTVESVCSNPELHPLQAADLSGLPQTWIITAEFDPLKDEGFTLYERLRTQGVTVQHKHYAGVIHGFFQLAGVSQSAVSCIHYIAQAVKEAF</sequence>
<protein>
    <submittedName>
        <fullName evidence="2">Carboxylesterase NlhH</fullName>
        <ecNumber evidence="2">3.1.1.1</ecNumber>
    </submittedName>
</protein>
<dbReference type="InterPro" id="IPR029058">
    <property type="entry name" value="AB_hydrolase_fold"/>
</dbReference>